<evidence type="ECO:0000313" key="1">
    <source>
        <dbReference type="EMBL" id="KAK4342576.1"/>
    </source>
</evidence>
<organism evidence="1 2">
    <name type="scientific">Anisodus tanguticus</name>
    <dbReference type="NCBI Taxonomy" id="243964"/>
    <lineage>
        <taxon>Eukaryota</taxon>
        <taxon>Viridiplantae</taxon>
        <taxon>Streptophyta</taxon>
        <taxon>Embryophyta</taxon>
        <taxon>Tracheophyta</taxon>
        <taxon>Spermatophyta</taxon>
        <taxon>Magnoliopsida</taxon>
        <taxon>eudicotyledons</taxon>
        <taxon>Gunneridae</taxon>
        <taxon>Pentapetalae</taxon>
        <taxon>asterids</taxon>
        <taxon>lamiids</taxon>
        <taxon>Solanales</taxon>
        <taxon>Solanaceae</taxon>
        <taxon>Solanoideae</taxon>
        <taxon>Hyoscyameae</taxon>
        <taxon>Anisodus</taxon>
    </lineage>
</organism>
<sequence length="119" mass="13797">MMVNQRIRCSHNVDLELQQWRRTVSTGLQTLTNTIGSANLAMVKEFYANSELGFDMEKEFLVQVRDARGRHKYLKRANLTLLVKMEINMGKVMLAEIARVRNEGKGRFLYPSMLTMMLV</sequence>
<proteinExistence type="predicted"/>
<keyword evidence="2" id="KW-1185">Reference proteome</keyword>
<comment type="caution">
    <text evidence="1">The sequence shown here is derived from an EMBL/GenBank/DDBJ whole genome shotgun (WGS) entry which is preliminary data.</text>
</comment>
<name>A0AAE1QZY8_9SOLA</name>
<evidence type="ECO:0000313" key="2">
    <source>
        <dbReference type="Proteomes" id="UP001291623"/>
    </source>
</evidence>
<reference evidence="1" key="1">
    <citation type="submission" date="2023-12" db="EMBL/GenBank/DDBJ databases">
        <title>Genome assembly of Anisodus tanguticus.</title>
        <authorList>
            <person name="Wang Y.-J."/>
        </authorList>
    </citation>
    <scope>NUCLEOTIDE SEQUENCE</scope>
    <source>
        <strain evidence="1">KB-2021</strain>
        <tissue evidence="1">Leaf</tissue>
    </source>
</reference>
<dbReference type="Proteomes" id="UP001291623">
    <property type="component" value="Unassembled WGS sequence"/>
</dbReference>
<gene>
    <name evidence="1" type="ORF">RND71_038392</name>
</gene>
<accession>A0AAE1QZY8</accession>
<protein>
    <submittedName>
        <fullName evidence="1">Uncharacterized protein</fullName>
    </submittedName>
</protein>
<dbReference type="EMBL" id="JAVYJV010000021">
    <property type="protein sequence ID" value="KAK4342576.1"/>
    <property type="molecule type" value="Genomic_DNA"/>
</dbReference>
<dbReference type="AlphaFoldDB" id="A0AAE1QZY8"/>